<dbReference type="EMBL" id="JADQDK010000001">
    <property type="protein sequence ID" value="MBW0138418.1"/>
    <property type="molecule type" value="Genomic_DNA"/>
</dbReference>
<dbReference type="RefSeq" id="WP_218600962.1">
    <property type="nucleotide sequence ID" value="NZ_JADQDJ010000007.1"/>
</dbReference>
<name>A0ABS6V2M8_9PSEU</name>
<evidence type="ECO:0000313" key="3">
    <source>
        <dbReference type="Proteomes" id="UP000694287"/>
    </source>
</evidence>
<accession>A0ABS6V2M8</accession>
<gene>
    <name evidence="2" type="ORF">I4I81_29755</name>
</gene>
<proteinExistence type="predicted"/>
<feature type="region of interest" description="Disordered" evidence="1">
    <location>
        <begin position="79"/>
        <end position="98"/>
    </location>
</feature>
<feature type="compositionally biased region" description="Basic and acidic residues" evidence="1">
    <location>
        <begin position="88"/>
        <end position="98"/>
    </location>
</feature>
<reference evidence="2 3" key="1">
    <citation type="submission" date="2020-11" db="EMBL/GenBank/DDBJ databases">
        <title>Pseudonocardia abyssalis sp. nov. and Pseudonocardia oceani sp. nov., description and phylogenomic analysis of two novel actinomycetes isolated from the deep Southern Ocean.</title>
        <authorList>
            <person name="Parra J."/>
        </authorList>
    </citation>
    <scope>NUCLEOTIDE SEQUENCE [LARGE SCALE GENOMIC DNA]</scope>
    <source>
        <strain evidence="2 3">KRD-168</strain>
    </source>
</reference>
<comment type="caution">
    <text evidence="2">The sequence shown here is derived from an EMBL/GenBank/DDBJ whole genome shotgun (WGS) entry which is preliminary data.</text>
</comment>
<evidence type="ECO:0000313" key="2">
    <source>
        <dbReference type="EMBL" id="MBW0138418.1"/>
    </source>
</evidence>
<evidence type="ECO:0000256" key="1">
    <source>
        <dbReference type="SAM" id="MobiDB-lite"/>
    </source>
</evidence>
<sequence length="98" mass="11355">MEQRYEIQGRVVERDKGVIVRDEARRAERESLDSAKEVATTFLADGLMTWIFEVRWEPGQTTPTYTMVDRLRPAETLSSRQMPTLRAVADRDRGRRAA</sequence>
<keyword evidence="3" id="KW-1185">Reference proteome</keyword>
<organism evidence="2 3">
    <name type="scientific">Pseudonocardia abyssalis</name>
    <dbReference type="NCBI Taxonomy" id="2792008"/>
    <lineage>
        <taxon>Bacteria</taxon>
        <taxon>Bacillati</taxon>
        <taxon>Actinomycetota</taxon>
        <taxon>Actinomycetes</taxon>
        <taxon>Pseudonocardiales</taxon>
        <taxon>Pseudonocardiaceae</taxon>
        <taxon>Pseudonocardia</taxon>
    </lineage>
</organism>
<protein>
    <submittedName>
        <fullName evidence="2">Uncharacterized protein</fullName>
    </submittedName>
</protein>
<dbReference type="Proteomes" id="UP000694287">
    <property type="component" value="Unassembled WGS sequence"/>
</dbReference>